<name>A0A9D4T6D6_RHISA</name>
<dbReference type="AlphaFoldDB" id="A0A9D4T6D6"/>
<evidence type="ECO:0000313" key="2">
    <source>
        <dbReference type="Proteomes" id="UP000821837"/>
    </source>
</evidence>
<organism evidence="1 2">
    <name type="scientific">Rhipicephalus sanguineus</name>
    <name type="common">Brown dog tick</name>
    <name type="synonym">Ixodes sanguineus</name>
    <dbReference type="NCBI Taxonomy" id="34632"/>
    <lineage>
        <taxon>Eukaryota</taxon>
        <taxon>Metazoa</taxon>
        <taxon>Ecdysozoa</taxon>
        <taxon>Arthropoda</taxon>
        <taxon>Chelicerata</taxon>
        <taxon>Arachnida</taxon>
        <taxon>Acari</taxon>
        <taxon>Parasitiformes</taxon>
        <taxon>Ixodida</taxon>
        <taxon>Ixodoidea</taxon>
        <taxon>Ixodidae</taxon>
        <taxon>Rhipicephalinae</taxon>
        <taxon>Rhipicephalus</taxon>
        <taxon>Rhipicephalus</taxon>
    </lineage>
</organism>
<gene>
    <name evidence="1" type="ORF">HPB52_023262</name>
</gene>
<reference evidence="1" key="2">
    <citation type="submission" date="2021-09" db="EMBL/GenBank/DDBJ databases">
        <authorList>
            <person name="Jia N."/>
            <person name="Wang J."/>
            <person name="Shi W."/>
            <person name="Du L."/>
            <person name="Sun Y."/>
            <person name="Zhan W."/>
            <person name="Jiang J."/>
            <person name="Wang Q."/>
            <person name="Zhang B."/>
            <person name="Ji P."/>
            <person name="Sakyi L.B."/>
            <person name="Cui X."/>
            <person name="Yuan T."/>
            <person name="Jiang B."/>
            <person name="Yang W."/>
            <person name="Lam T.T.-Y."/>
            <person name="Chang Q."/>
            <person name="Ding S."/>
            <person name="Wang X."/>
            <person name="Zhu J."/>
            <person name="Ruan X."/>
            <person name="Zhao L."/>
            <person name="Wei J."/>
            <person name="Que T."/>
            <person name="Du C."/>
            <person name="Cheng J."/>
            <person name="Dai P."/>
            <person name="Han X."/>
            <person name="Huang E."/>
            <person name="Gao Y."/>
            <person name="Liu J."/>
            <person name="Shao H."/>
            <person name="Ye R."/>
            <person name="Li L."/>
            <person name="Wei W."/>
            <person name="Wang X."/>
            <person name="Wang C."/>
            <person name="Huo Q."/>
            <person name="Li W."/>
            <person name="Guo W."/>
            <person name="Chen H."/>
            <person name="Chen S."/>
            <person name="Zhou L."/>
            <person name="Zhou L."/>
            <person name="Ni X."/>
            <person name="Tian J."/>
            <person name="Zhou Y."/>
            <person name="Sheng Y."/>
            <person name="Liu T."/>
            <person name="Pan Y."/>
            <person name="Xia L."/>
            <person name="Li J."/>
            <person name="Zhao F."/>
            <person name="Cao W."/>
        </authorList>
    </citation>
    <scope>NUCLEOTIDE SEQUENCE</scope>
    <source>
        <strain evidence="1">Rsan-2018</strain>
        <tissue evidence="1">Larvae</tissue>
    </source>
</reference>
<dbReference type="EMBL" id="JABSTV010001247">
    <property type="protein sequence ID" value="KAH7973248.1"/>
    <property type="molecule type" value="Genomic_DNA"/>
</dbReference>
<comment type="caution">
    <text evidence="1">The sequence shown here is derived from an EMBL/GenBank/DDBJ whole genome shotgun (WGS) entry which is preliminary data.</text>
</comment>
<protein>
    <submittedName>
        <fullName evidence="1">Uncharacterized protein</fullName>
    </submittedName>
</protein>
<dbReference type="VEuPathDB" id="VectorBase:RSAN_057274"/>
<dbReference type="Proteomes" id="UP000821837">
    <property type="component" value="Chromosome 11"/>
</dbReference>
<evidence type="ECO:0000313" key="1">
    <source>
        <dbReference type="EMBL" id="KAH7973248.1"/>
    </source>
</evidence>
<reference evidence="1" key="1">
    <citation type="journal article" date="2020" name="Cell">
        <title>Large-Scale Comparative Analyses of Tick Genomes Elucidate Their Genetic Diversity and Vector Capacities.</title>
        <authorList>
            <consortium name="Tick Genome and Microbiome Consortium (TIGMIC)"/>
            <person name="Jia N."/>
            <person name="Wang J."/>
            <person name="Shi W."/>
            <person name="Du L."/>
            <person name="Sun Y."/>
            <person name="Zhan W."/>
            <person name="Jiang J.F."/>
            <person name="Wang Q."/>
            <person name="Zhang B."/>
            <person name="Ji P."/>
            <person name="Bell-Sakyi L."/>
            <person name="Cui X.M."/>
            <person name="Yuan T.T."/>
            <person name="Jiang B.G."/>
            <person name="Yang W.F."/>
            <person name="Lam T.T."/>
            <person name="Chang Q.C."/>
            <person name="Ding S.J."/>
            <person name="Wang X.J."/>
            <person name="Zhu J.G."/>
            <person name="Ruan X.D."/>
            <person name="Zhao L."/>
            <person name="Wei J.T."/>
            <person name="Ye R.Z."/>
            <person name="Que T.C."/>
            <person name="Du C.H."/>
            <person name="Zhou Y.H."/>
            <person name="Cheng J.X."/>
            <person name="Dai P.F."/>
            <person name="Guo W.B."/>
            <person name="Han X.H."/>
            <person name="Huang E.J."/>
            <person name="Li L.F."/>
            <person name="Wei W."/>
            <person name="Gao Y.C."/>
            <person name="Liu J.Z."/>
            <person name="Shao H.Z."/>
            <person name="Wang X."/>
            <person name="Wang C.C."/>
            <person name="Yang T.C."/>
            <person name="Huo Q.B."/>
            <person name="Li W."/>
            <person name="Chen H.Y."/>
            <person name="Chen S.E."/>
            <person name="Zhou L.G."/>
            <person name="Ni X.B."/>
            <person name="Tian J.H."/>
            <person name="Sheng Y."/>
            <person name="Liu T."/>
            <person name="Pan Y.S."/>
            <person name="Xia L.Y."/>
            <person name="Li J."/>
            <person name="Zhao F."/>
            <person name="Cao W.C."/>
        </authorList>
    </citation>
    <scope>NUCLEOTIDE SEQUENCE</scope>
    <source>
        <strain evidence="1">Rsan-2018</strain>
    </source>
</reference>
<keyword evidence="2" id="KW-1185">Reference proteome</keyword>
<accession>A0A9D4T6D6</accession>
<sequence>MISKCSVGKKKRPTKCHLVLDLRNETDHELELRADDERQPLLLEAKDCCPGRVQRALSSRRWPVASTCETRSSYAGGSYPSCMQAAEAAEESGRVESGASEVHEFTLAFLLTGVYKLELSCRAQELVRNNERVWKCCPPIEITVAAPQQ</sequence>
<proteinExistence type="predicted"/>